<dbReference type="Proteomes" id="UP001285616">
    <property type="component" value="Unassembled WGS sequence"/>
</dbReference>
<reference evidence="6" key="1">
    <citation type="journal article" date="2018" name="Genome Biol.">
        <title>SKESA: strategic k-mer extension for scrupulous assemblies.</title>
        <authorList>
            <person name="Souvorov A."/>
            <person name="Agarwala R."/>
            <person name="Lipman D.J."/>
        </authorList>
    </citation>
    <scope>NUCLEOTIDE SEQUENCE [LARGE SCALE GENOMIC DNA]</scope>
    <source>
        <strain evidence="7">C0382</strain>
        <strain evidence="6">EC00763</strain>
    </source>
</reference>
<dbReference type="EMBL" id="DABCJL010000006">
    <property type="protein sequence ID" value="HAH7769629.1"/>
    <property type="molecule type" value="Genomic_DNA"/>
</dbReference>
<protein>
    <submittedName>
        <fullName evidence="5 6">Fimbrial protein</fullName>
    </submittedName>
</protein>
<evidence type="ECO:0000313" key="9">
    <source>
        <dbReference type="EMBL" id="WLM96712.1"/>
    </source>
</evidence>
<evidence type="ECO:0000313" key="10">
    <source>
        <dbReference type="Proteomes" id="UP000288730"/>
    </source>
</evidence>
<dbReference type="InterPro" id="IPR008966">
    <property type="entry name" value="Adhesion_dom_sf"/>
</dbReference>
<gene>
    <name evidence="8" type="ORF">EPS76_22355</name>
    <name evidence="6" type="ORF">GRC73_19495</name>
    <name evidence="7" type="ORF">HIE29_003084</name>
    <name evidence="9" type="ORF">OGM49_04060</name>
    <name evidence="5" type="ORF">R8O40_001061</name>
</gene>
<reference evidence="8 10" key="2">
    <citation type="submission" date="2019-01" db="EMBL/GenBank/DDBJ databases">
        <title>Genomic analysis of febrile catheter-associated UTI E. coli isolates.</title>
        <authorList>
            <person name="Potter R."/>
            <person name="Zou Z."/>
            <person name="Henderson J."/>
            <person name="Dantas G."/>
        </authorList>
    </citation>
    <scope>NUCLEOTIDE SEQUENCE [LARGE SCALE GENOMIC DNA]</scope>
    <source>
        <strain evidence="8 10">29_CAASB</strain>
    </source>
</reference>
<dbReference type="EMBL" id="SCJN01000260">
    <property type="protein sequence ID" value="RXD10305.1"/>
    <property type="molecule type" value="Genomic_DNA"/>
</dbReference>
<dbReference type="InterPro" id="IPR050263">
    <property type="entry name" value="Bact_Fimbrial_Adh_Pro"/>
</dbReference>
<reference evidence="6" key="3">
    <citation type="submission" date="2019-12" db="EMBL/GenBank/DDBJ databases">
        <authorList>
            <consortium name="NCBI Pathogen Detection Project"/>
        </authorList>
    </citation>
    <scope>NUCLEOTIDE SEQUENCE</scope>
    <source>
        <strain evidence="7">C0382</strain>
        <strain evidence="6">EC00763</strain>
    </source>
</reference>
<keyword evidence="3" id="KW-0281">Fimbrium</keyword>
<reference evidence="5" key="5">
    <citation type="submission" date="2024-02" db="EMBL/GenBank/DDBJ databases">
        <authorList>
            <consortium name="Clinical and Environmental Microbiology Branch: Whole genome sequencing antimicrobial resistance pathogens in the healthcare setting"/>
        </authorList>
    </citation>
    <scope>NUCLEOTIDE SEQUENCE</scope>
    <source>
        <strain evidence="5">1924188</strain>
    </source>
</reference>
<evidence type="ECO:0000256" key="3">
    <source>
        <dbReference type="ARBA" id="ARBA00023263"/>
    </source>
</evidence>
<dbReference type="Proteomes" id="UP001180189">
    <property type="component" value="Chromosome"/>
</dbReference>
<dbReference type="Gene3D" id="2.60.40.3310">
    <property type="match status" value="1"/>
</dbReference>
<dbReference type="PANTHER" id="PTHR33420">
    <property type="entry name" value="FIMBRIAL SUBUNIT ELFA-RELATED"/>
    <property type="match status" value="1"/>
</dbReference>
<evidence type="ECO:0000313" key="7">
    <source>
        <dbReference type="EMBL" id="HAH7769629.1"/>
    </source>
</evidence>
<dbReference type="Gene3D" id="2.60.40.1090">
    <property type="entry name" value="Fimbrial-type adhesion domain"/>
    <property type="match status" value="1"/>
</dbReference>
<dbReference type="InterPro" id="IPR000259">
    <property type="entry name" value="Adhesion_dom_fimbrial"/>
</dbReference>
<dbReference type="PANTHER" id="PTHR33420:SF14">
    <property type="entry name" value="TYPE 1 FIMBRIN D-MANNOSE SPECIFIC ADHESIN"/>
    <property type="match status" value="1"/>
</dbReference>
<evidence type="ECO:0000256" key="1">
    <source>
        <dbReference type="ARBA" id="ARBA00004561"/>
    </source>
</evidence>
<dbReference type="EMBL" id="CP107128">
    <property type="protein sequence ID" value="WLM96712.1"/>
    <property type="molecule type" value="Genomic_DNA"/>
</dbReference>
<dbReference type="RefSeq" id="WP_001295784.1">
    <property type="nucleotide sequence ID" value="NZ_AP018784.2"/>
</dbReference>
<evidence type="ECO:0000313" key="6">
    <source>
        <dbReference type="EMBL" id="HAH4526165.1"/>
    </source>
</evidence>
<dbReference type="Proteomes" id="UP000843571">
    <property type="component" value="Unassembled WGS sequence"/>
</dbReference>
<sequence length="336" mass="36140">MKPGFVSYIRTLLTIIFLSWGVIPEVFAGCNISGNGGNPATVQFSVPALVVNSDAVPGTIIATVNANSPSISVSCTANGEIWQGYTVLTNGDMRTDNPLNNVFQTNVPGIGFRAAWANNTSAQLTAGYLMTPWHKGSSTVIKGYGYPITIHAAIQFIVTGPVGNGTIDTSKLVADWKYDNRVIGELRFSSVPVNIQPGTCDLIEKNITVPLNDIGTDDFDVNNVSPVVSDDRFKIQIEKCSQDVKVDYRFTSSGSTGVTGNNILNIESGSGMAEGVGLQILDSNNNVMVFDTDYTPVQKTTLNQNVTIPLKARYIKMGSVKSGRVNSVATFEVYYR</sequence>
<dbReference type="EMBL" id="ABONVU020000003">
    <property type="protein sequence ID" value="EMJ5252871.1"/>
    <property type="molecule type" value="Genomic_DNA"/>
</dbReference>
<dbReference type="GO" id="GO:0009289">
    <property type="term" value="C:pilus"/>
    <property type="evidence" value="ECO:0007669"/>
    <property type="project" value="UniProtKB-SubCell"/>
</dbReference>
<name>A0A066SNU5_ECOLX</name>
<organism evidence="6">
    <name type="scientific">Escherichia coli</name>
    <dbReference type="NCBI Taxonomy" id="562"/>
    <lineage>
        <taxon>Bacteria</taxon>
        <taxon>Pseudomonadati</taxon>
        <taxon>Pseudomonadota</taxon>
        <taxon>Gammaproteobacteria</taxon>
        <taxon>Enterobacterales</taxon>
        <taxon>Enterobacteriaceae</taxon>
        <taxon>Escherichia</taxon>
    </lineage>
</organism>
<dbReference type="AlphaFoldDB" id="A0A066SNU5"/>
<evidence type="ECO:0000313" key="5">
    <source>
        <dbReference type="EMBL" id="EMJ5252871.1"/>
    </source>
</evidence>
<dbReference type="Proteomes" id="UP000288730">
    <property type="component" value="Unassembled WGS sequence"/>
</dbReference>
<feature type="domain" description="Fimbrial-type adhesion" evidence="4">
    <location>
        <begin position="196"/>
        <end position="335"/>
    </location>
</feature>
<dbReference type="Pfam" id="PF00419">
    <property type="entry name" value="Fimbrial"/>
    <property type="match status" value="1"/>
</dbReference>
<dbReference type="InterPro" id="IPR036937">
    <property type="entry name" value="Adhesion_dom_fimbrial_sf"/>
</dbReference>
<dbReference type="SUPFAM" id="SSF49401">
    <property type="entry name" value="Bacterial adhesins"/>
    <property type="match status" value="1"/>
</dbReference>
<proteinExistence type="inferred from homology"/>
<comment type="subcellular location">
    <subcellularLocation>
        <location evidence="1">Fimbrium</location>
    </subcellularLocation>
</comment>
<accession>A0A066SNU5</accession>
<reference evidence="9" key="4">
    <citation type="journal article" date="2023" name="Microorganisms">
        <title>Comparative Genomic Analysis of ST131 Subclade C2 of ESBL-Producing E. coli Isolates from Patients with Recurrent and Sporadic Urinary Tract Infections.</title>
        <authorList>
            <person name="Jaen-Luchoro D."/>
            <person name="Kahnamouei A."/>
            <person name="Yazdanshenas S."/>
            <person name="Lindblom A."/>
            <person name="Samuelsson E."/>
            <person name="Ahren C."/>
            <person name="Karami N."/>
        </authorList>
    </citation>
    <scope>NUCLEOTIDE SEQUENCE</scope>
    <source>
        <strain evidence="9">S7</strain>
    </source>
</reference>
<evidence type="ECO:0000313" key="8">
    <source>
        <dbReference type="EMBL" id="RXD10305.1"/>
    </source>
</evidence>
<evidence type="ECO:0000256" key="2">
    <source>
        <dbReference type="ARBA" id="ARBA00006671"/>
    </source>
</evidence>
<dbReference type="GO" id="GO:0043709">
    <property type="term" value="P:cell adhesion involved in single-species biofilm formation"/>
    <property type="evidence" value="ECO:0007669"/>
    <property type="project" value="TreeGrafter"/>
</dbReference>
<comment type="similarity">
    <text evidence="2">Belongs to the fimbrial protein family.</text>
</comment>
<dbReference type="EMBL" id="DABBJX010000026">
    <property type="protein sequence ID" value="HAH4526165.1"/>
    <property type="molecule type" value="Genomic_DNA"/>
</dbReference>
<evidence type="ECO:0000259" key="4">
    <source>
        <dbReference type="Pfam" id="PF00419"/>
    </source>
</evidence>